<evidence type="ECO:0000256" key="1">
    <source>
        <dbReference type="ARBA" id="ARBA00022801"/>
    </source>
</evidence>
<dbReference type="PANTHER" id="PTHR43674:SF2">
    <property type="entry name" value="BETA-UREIDOPROPIONASE"/>
    <property type="match status" value="1"/>
</dbReference>
<dbReference type="PROSITE" id="PS50263">
    <property type="entry name" value="CN_HYDROLASE"/>
    <property type="match status" value="1"/>
</dbReference>
<dbReference type="Pfam" id="PF00795">
    <property type="entry name" value="CN_hydrolase"/>
    <property type="match status" value="1"/>
</dbReference>
<dbReference type="SUPFAM" id="SSF56317">
    <property type="entry name" value="Carbon-nitrogen hydrolase"/>
    <property type="match status" value="1"/>
</dbReference>
<dbReference type="PANTHER" id="PTHR43674">
    <property type="entry name" value="NITRILASE C965.09-RELATED"/>
    <property type="match status" value="1"/>
</dbReference>
<dbReference type="InterPro" id="IPR036526">
    <property type="entry name" value="C-N_Hydrolase_sf"/>
</dbReference>
<dbReference type="Gene3D" id="3.60.110.10">
    <property type="entry name" value="Carbon-nitrogen hydrolase"/>
    <property type="match status" value="1"/>
</dbReference>
<sequence>MIAGFLQFDPVFGDIEGNVSRVLQIVSDKQVALVVLPELFSTGYQFVSKDEVSSLSEEIPAGFTTKRLVELSKDKKLYVVAGIAERDSGSFYNSAVLTGPEGFIGVYRKIHLFSEEKLWFSPGNSGFKVWDTAVGKIGIMICFDWLFPESARTLALKGADVIAHPANLVLPYCPDAMPTRCLENRVFAVTANRTGSEERGGKERLEFIGTSEIVSPAGEILYRAARDSEEFGLAELDISQARNKNLNAFNNLLEDRRKEFYTS</sequence>
<dbReference type="GO" id="GO:0047417">
    <property type="term" value="F:N-carbamoyl-D-amino acid hydrolase activity"/>
    <property type="evidence" value="ECO:0007669"/>
    <property type="project" value="UniProtKB-EC"/>
</dbReference>
<accession>A0A2U3QG96</accession>
<organism evidence="3 4">
    <name type="scientific">Candidatus Sulfobium mesophilum</name>
    <dbReference type="NCBI Taxonomy" id="2016548"/>
    <lineage>
        <taxon>Bacteria</taxon>
        <taxon>Pseudomonadati</taxon>
        <taxon>Nitrospirota</taxon>
        <taxon>Nitrospiria</taxon>
        <taxon>Nitrospirales</taxon>
        <taxon>Nitrospiraceae</taxon>
        <taxon>Candidatus Sulfobium</taxon>
    </lineage>
</organism>
<dbReference type="InterPro" id="IPR003010">
    <property type="entry name" value="C-N_Hydrolase"/>
</dbReference>
<dbReference type="InterPro" id="IPR050345">
    <property type="entry name" value="Aliph_Amidase/BUP"/>
</dbReference>
<evidence type="ECO:0000313" key="3">
    <source>
        <dbReference type="EMBL" id="SPQ00369.1"/>
    </source>
</evidence>
<keyword evidence="4" id="KW-1185">Reference proteome</keyword>
<dbReference type="EC" id="3.5.1.77" evidence="3"/>
<dbReference type="Proteomes" id="UP000245125">
    <property type="component" value="Unassembled WGS sequence"/>
</dbReference>
<feature type="domain" description="CN hydrolase" evidence="2">
    <location>
        <begin position="1"/>
        <end position="238"/>
    </location>
</feature>
<reference evidence="4" key="1">
    <citation type="submission" date="2018-03" db="EMBL/GenBank/DDBJ databases">
        <authorList>
            <person name="Zecchin S."/>
        </authorList>
    </citation>
    <scope>NUCLEOTIDE SEQUENCE [LARGE SCALE GENOMIC DNA]</scope>
</reference>
<gene>
    <name evidence="3" type="ORF">NBG4_220002</name>
</gene>
<name>A0A2U3QG96_9BACT</name>
<dbReference type="OrthoDB" id="2826359at2"/>
<proteinExistence type="predicted"/>
<evidence type="ECO:0000313" key="4">
    <source>
        <dbReference type="Proteomes" id="UP000245125"/>
    </source>
</evidence>
<dbReference type="EMBL" id="OUUY01000067">
    <property type="protein sequence ID" value="SPQ00369.1"/>
    <property type="molecule type" value="Genomic_DNA"/>
</dbReference>
<evidence type="ECO:0000259" key="2">
    <source>
        <dbReference type="PROSITE" id="PS50263"/>
    </source>
</evidence>
<keyword evidence="1 3" id="KW-0378">Hydrolase</keyword>
<dbReference type="AlphaFoldDB" id="A0A2U3QG96"/>
<protein>
    <submittedName>
        <fullName evidence="3">Putative N-carbamoyl-D-amino acid hydrolase</fullName>
        <ecNumber evidence="3">3.5.1.77</ecNumber>
    </submittedName>
</protein>